<dbReference type="RefSeq" id="WP_071141325.1">
    <property type="nucleotide sequence ID" value="NZ_CP035282.1"/>
</dbReference>
<reference evidence="2" key="1">
    <citation type="submission" date="2019-01" db="EMBL/GenBank/DDBJ databases">
        <title>Draft genomes of a novel of Sporanaerobacter strains.</title>
        <authorList>
            <person name="Ma S."/>
        </authorList>
    </citation>
    <scope>NUCLEOTIDE SEQUENCE [LARGE SCALE GENOMIC DNA]</scope>
    <source>
        <strain evidence="2">NJN-17</strain>
    </source>
</reference>
<evidence type="ECO:0000313" key="1">
    <source>
        <dbReference type="EMBL" id="QAT63295.1"/>
    </source>
</evidence>
<dbReference type="Proteomes" id="UP000287969">
    <property type="component" value="Chromosome"/>
</dbReference>
<name>A0A410QH79_9FIRM</name>
<dbReference type="InterPro" id="IPR005370">
    <property type="entry name" value="UPF0180"/>
</dbReference>
<organism evidence="1 2">
    <name type="scientific">Acidilutibacter cellobiosedens</name>
    <dbReference type="NCBI Taxonomy" id="2507161"/>
    <lineage>
        <taxon>Bacteria</taxon>
        <taxon>Bacillati</taxon>
        <taxon>Bacillota</taxon>
        <taxon>Tissierellia</taxon>
        <taxon>Tissierellales</taxon>
        <taxon>Acidilutibacteraceae</taxon>
        <taxon>Acidilutibacter</taxon>
    </lineage>
</organism>
<sequence length="91" mass="10427">MGKKVAVQDSLNEIKDELKRRGYNIISMEDGVESDAIVYMNEGNETPYIGDYDYNDELDSYNKGAILINANNKSIDEIDKIIKNRIYTPLF</sequence>
<dbReference type="KEGG" id="spoa:EQM13_17875"/>
<accession>A0A410QH79</accession>
<keyword evidence="2" id="KW-1185">Reference proteome</keyword>
<dbReference type="OrthoDB" id="1954110at2"/>
<dbReference type="Pfam" id="PF03698">
    <property type="entry name" value="UPF0180"/>
    <property type="match status" value="1"/>
</dbReference>
<dbReference type="AlphaFoldDB" id="A0A410QH79"/>
<gene>
    <name evidence="1" type="ORF">EQM13_17875</name>
</gene>
<protein>
    <recommendedName>
        <fullName evidence="3">YkuS family protein</fullName>
    </recommendedName>
</protein>
<proteinExistence type="predicted"/>
<evidence type="ECO:0000313" key="2">
    <source>
        <dbReference type="Proteomes" id="UP000287969"/>
    </source>
</evidence>
<dbReference type="EMBL" id="CP035282">
    <property type="protein sequence ID" value="QAT63295.1"/>
    <property type="molecule type" value="Genomic_DNA"/>
</dbReference>
<evidence type="ECO:0008006" key="3">
    <source>
        <dbReference type="Google" id="ProtNLM"/>
    </source>
</evidence>